<sequence>TWTMNSKFLEILNSFYLTIHNTDNAHSYIVDFDDENVKTLFTDVEWNELTKDVPRDIAEELTKYGSTIVIKSYLKDEE</sequence>
<proteinExistence type="predicted"/>
<evidence type="ECO:0000313" key="1">
    <source>
        <dbReference type="EMBL" id="CAG8671436.1"/>
    </source>
</evidence>
<name>A0A9N9EB39_9GLOM</name>
<organism evidence="1 2">
    <name type="scientific">Ambispora gerdemannii</name>
    <dbReference type="NCBI Taxonomy" id="144530"/>
    <lineage>
        <taxon>Eukaryota</taxon>
        <taxon>Fungi</taxon>
        <taxon>Fungi incertae sedis</taxon>
        <taxon>Mucoromycota</taxon>
        <taxon>Glomeromycotina</taxon>
        <taxon>Glomeromycetes</taxon>
        <taxon>Archaeosporales</taxon>
        <taxon>Ambisporaceae</taxon>
        <taxon>Ambispora</taxon>
    </lineage>
</organism>
<reference evidence="1" key="1">
    <citation type="submission" date="2021-06" db="EMBL/GenBank/DDBJ databases">
        <authorList>
            <person name="Kallberg Y."/>
            <person name="Tangrot J."/>
            <person name="Rosling A."/>
        </authorList>
    </citation>
    <scope>NUCLEOTIDE SEQUENCE</scope>
    <source>
        <strain evidence="1">MT106</strain>
    </source>
</reference>
<evidence type="ECO:0000313" key="2">
    <source>
        <dbReference type="Proteomes" id="UP000789831"/>
    </source>
</evidence>
<dbReference type="EMBL" id="CAJVPL010007803">
    <property type="protein sequence ID" value="CAG8671436.1"/>
    <property type="molecule type" value="Genomic_DNA"/>
</dbReference>
<dbReference type="Proteomes" id="UP000789831">
    <property type="component" value="Unassembled WGS sequence"/>
</dbReference>
<feature type="non-terminal residue" evidence="1">
    <location>
        <position position="1"/>
    </location>
</feature>
<gene>
    <name evidence="1" type="ORF">AGERDE_LOCUS12275</name>
</gene>
<dbReference type="OrthoDB" id="2349947at2759"/>
<comment type="caution">
    <text evidence="1">The sequence shown here is derived from an EMBL/GenBank/DDBJ whole genome shotgun (WGS) entry which is preliminary data.</text>
</comment>
<accession>A0A9N9EB39</accession>
<dbReference type="AlphaFoldDB" id="A0A9N9EB39"/>
<protein>
    <submittedName>
        <fullName evidence="1">2319_t:CDS:1</fullName>
    </submittedName>
</protein>
<keyword evidence="2" id="KW-1185">Reference proteome</keyword>